<proteinExistence type="predicted"/>
<evidence type="ECO:0000313" key="1">
    <source>
        <dbReference type="EMBL" id="GES13702.1"/>
    </source>
</evidence>
<dbReference type="RefSeq" id="WP_155358936.1">
    <property type="nucleotide sequence ID" value="NZ_BAAAHL010000028.1"/>
</dbReference>
<dbReference type="AlphaFoldDB" id="A0A5M3WZG1"/>
<organism evidence="1 2">
    <name type="scientific">Acrocarpospora macrocephala</name>
    <dbReference type="NCBI Taxonomy" id="150177"/>
    <lineage>
        <taxon>Bacteria</taxon>
        <taxon>Bacillati</taxon>
        <taxon>Actinomycetota</taxon>
        <taxon>Actinomycetes</taxon>
        <taxon>Streptosporangiales</taxon>
        <taxon>Streptosporangiaceae</taxon>
        <taxon>Acrocarpospora</taxon>
    </lineage>
</organism>
<gene>
    <name evidence="1" type="ORF">Amac_072990</name>
</gene>
<accession>A0A5M3WZG1</accession>
<comment type="caution">
    <text evidence="1">The sequence shown here is derived from an EMBL/GenBank/DDBJ whole genome shotgun (WGS) entry which is preliminary data.</text>
</comment>
<reference evidence="1 2" key="1">
    <citation type="submission" date="2019-10" db="EMBL/GenBank/DDBJ databases">
        <title>Whole genome shotgun sequence of Acrocarpospora macrocephala NBRC 16266.</title>
        <authorList>
            <person name="Ichikawa N."/>
            <person name="Kimura A."/>
            <person name="Kitahashi Y."/>
            <person name="Komaki H."/>
            <person name="Oguchi A."/>
        </authorList>
    </citation>
    <scope>NUCLEOTIDE SEQUENCE [LARGE SCALE GENOMIC DNA]</scope>
    <source>
        <strain evidence="1 2">NBRC 16266</strain>
    </source>
</reference>
<keyword evidence="2" id="KW-1185">Reference proteome</keyword>
<dbReference type="OrthoDB" id="9802683at2"/>
<name>A0A5M3WZG1_9ACTN</name>
<evidence type="ECO:0000313" key="2">
    <source>
        <dbReference type="Proteomes" id="UP000331127"/>
    </source>
</evidence>
<protein>
    <submittedName>
        <fullName evidence="1">Uncharacterized protein</fullName>
    </submittedName>
</protein>
<sequence length="135" mass="14434">MRKRTAFRTAVAAVAAGVVVGIAPAALAWGAVGYVDAKCLRYVGTSTVYYGALAWNYTPLPGVGSPRNNFYVKAHGYLKQHNVNKGYVTAEGYGKADANGSYSPVTGDGSWVVDAYGWMYSNSSANQKTDRCYIT</sequence>
<dbReference type="EMBL" id="BLAE01000049">
    <property type="protein sequence ID" value="GES13702.1"/>
    <property type="molecule type" value="Genomic_DNA"/>
</dbReference>
<dbReference type="Proteomes" id="UP000331127">
    <property type="component" value="Unassembled WGS sequence"/>
</dbReference>